<dbReference type="AlphaFoldDB" id="A0A5Q4ZLM6"/>
<name>A0A5Q4ZLM6_9GAMM</name>
<reference evidence="1" key="1">
    <citation type="submission" date="2019-09" db="EMBL/GenBank/DDBJ databases">
        <authorList>
            <person name="Hjerde E."/>
        </authorList>
    </citation>
    <scope>NUCLEOTIDE SEQUENCE</scope>
    <source>
        <strain evidence="1">06/09/160</strain>
    </source>
</reference>
<organism evidence="1">
    <name type="scientific">Aliivibrio wodanis</name>
    <dbReference type="NCBI Taxonomy" id="80852"/>
    <lineage>
        <taxon>Bacteria</taxon>
        <taxon>Pseudomonadati</taxon>
        <taxon>Pseudomonadota</taxon>
        <taxon>Gammaproteobacteria</taxon>
        <taxon>Vibrionales</taxon>
        <taxon>Vibrionaceae</taxon>
        <taxon>Aliivibrio</taxon>
    </lineage>
</organism>
<evidence type="ECO:0000313" key="1">
    <source>
        <dbReference type="EMBL" id="VVV05850.1"/>
    </source>
</evidence>
<proteinExistence type="predicted"/>
<protein>
    <submittedName>
        <fullName evidence="1">Uncharacterized protein</fullName>
    </submittedName>
</protein>
<dbReference type="EMBL" id="LR721751">
    <property type="protein sequence ID" value="VVV05850.1"/>
    <property type="molecule type" value="Genomic_DNA"/>
</dbReference>
<gene>
    <name evidence="1" type="ORF">AW0309160_03333</name>
</gene>
<accession>A0A5Q4ZLM6</accession>
<sequence>MLFNTPNKPEQNKYSYLASSLKSEVVVNEQNCIWSKDETGNPIYRLDLGGTTRDSITILVNMPFNWQASEHDVLGYISSGNSQGELVILLARKDNITRTIKVEVNDGV</sequence>